<sequence>MSAKDKFHGIVKSALEKDRWTITDDPLRIEWGLVEVYIDLGAEKIIGAQKEDQKIAVEVKSFLAQSTISEFHTALGQFINYRFGLSQEQPERILYLAVPLDTYNTFFKLPFTQAITQENKLRLLIYDVQTEEIFQWIN</sequence>
<dbReference type="Pfam" id="PF08814">
    <property type="entry name" value="XisH"/>
    <property type="match status" value="1"/>
</dbReference>
<dbReference type="GO" id="GO:0003676">
    <property type="term" value="F:nucleic acid binding"/>
    <property type="evidence" value="ECO:0007669"/>
    <property type="project" value="InterPro"/>
</dbReference>
<reference evidence="1" key="1">
    <citation type="submission" date="2021-05" db="EMBL/GenBank/DDBJ databases">
        <authorList>
            <person name="Pietrasiak N."/>
            <person name="Ward R."/>
            <person name="Stajich J.E."/>
            <person name="Kurbessoian T."/>
        </authorList>
    </citation>
    <scope>NUCLEOTIDE SEQUENCE</scope>
    <source>
        <strain evidence="1">GSE-NOS-MK-12-04C</strain>
    </source>
</reference>
<dbReference type="InterPro" id="IPR014919">
    <property type="entry name" value="XisH"/>
</dbReference>
<dbReference type="CDD" id="cd22366">
    <property type="entry name" value="XisH-like"/>
    <property type="match status" value="1"/>
</dbReference>
<protein>
    <submittedName>
        <fullName evidence="1">XisH family protein</fullName>
    </submittedName>
</protein>
<organism evidence="1 2">
    <name type="scientific">Cyanomargarita calcarea GSE-NOS-MK-12-04C</name>
    <dbReference type="NCBI Taxonomy" id="2839659"/>
    <lineage>
        <taxon>Bacteria</taxon>
        <taxon>Bacillati</taxon>
        <taxon>Cyanobacteriota</taxon>
        <taxon>Cyanophyceae</taxon>
        <taxon>Nostocales</taxon>
        <taxon>Cyanomargaritaceae</taxon>
        <taxon>Cyanomargarita</taxon>
    </lineage>
</organism>
<gene>
    <name evidence="1" type="ORF">KME60_11100</name>
</gene>
<dbReference type="InterPro" id="IPR011335">
    <property type="entry name" value="Restrct_endonuc-II-like"/>
</dbReference>
<proteinExistence type="predicted"/>
<dbReference type="InterPro" id="IPR011856">
    <property type="entry name" value="tRNA_endonuc-like_dom_sf"/>
</dbReference>
<dbReference type="EMBL" id="JAHHGZ010000010">
    <property type="protein sequence ID" value="MBW4667951.1"/>
    <property type="molecule type" value="Genomic_DNA"/>
</dbReference>
<name>A0A951QM31_9CYAN</name>
<dbReference type="Gene3D" id="3.40.1350.10">
    <property type="match status" value="1"/>
</dbReference>
<comment type="caution">
    <text evidence="1">The sequence shown here is derived from an EMBL/GenBank/DDBJ whole genome shotgun (WGS) entry which is preliminary data.</text>
</comment>
<dbReference type="AlphaFoldDB" id="A0A951QM31"/>
<evidence type="ECO:0000313" key="1">
    <source>
        <dbReference type="EMBL" id="MBW4667951.1"/>
    </source>
</evidence>
<dbReference type="Proteomes" id="UP000729701">
    <property type="component" value="Unassembled WGS sequence"/>
</dbReference>
<dbReference type="SUPFAM" id="SSF52980">
    <property type="entry name" value="Restriction endonuclease-like"/>
    <property type="match status" value="1"/>
</dbReference>
<accession>A0A951QM31</accession>
<reference evidence="1" key="2">
    <citation type="journal article" date="2022" name="Microbiol. Resour. Announc.">
        <title>Metagenome Sequencing to Explore Phylogenomics of Terrestrial Cyanobacteria.</title>
        <authorList>
            <person name="Ward R.D."/>
            <person name="Stajich J.E."/>
            <person name="Johansen J.R."/>
            <person name="Huntemann M."/>
            <person name="Clum A."/>
            <person name="Foster B."/>
            <person name="Foster B."/>
            <person name="Roux S."/>
            <person name="Palaniappan K."/>
            <person name="Varghese N."/>
            <person name="Mukherjee S."/>
            <person name="Reddy T.B.K."/>
            <person name="Daum C."/>
            <person name="Copeland A."/>
            <person name="Chen I.A."/>
            <person name="Ivanova N.N."/>
            <person name="Kyrpides N.C."/>
            <person name="Shapiro N."/>
            <person name="Eloe-Fadrosh E.A."/>
            <person name="Pietrasiak N."/>
        </authorList>
    </citation>
    <scope>NUCLEOTIDE SEQUENCE</scope>
    <source>
        <strain evidence="1">GSE-NOS-MK-12-04C</strain>
    </source>
</reference>
<evidence type="ECO:0000313" key="2">
    <source>
        <dbReference type="Proteomes" id="UP000729701"/>
    </source>
</evidence>